<evidence type="ECO:0000313" key="13">
    <source>
        <dbReference type="EMBL" id="MFC4988429.1"/>
    </source>
</evidence>
<evidence type="ECO:0000313" key="14">
    <source>
        <dbReference type="Proteomes" id="UP001595925"/>
    </source>
</evidence>
<dbReference type="GO" id="GO:0009229">
    <property type="term" value="P:thiamine diphosphate biosynthetic process"/>
    <property type="evidence" value="ECO:0007669"/>
    <property type="project" value="UniProtKB-UniRule"/>
</dbReference>
<dbReference type="RefSeq" id="WP_224827220.1">
    <property type="nucleotide sequence ID" value="NZ_JAIVEF010000001.1"/>
</dbReference>
<proteinExistence type="inferred from homology"/>
<evidence type="ECO:0000256" key="11">
    <source>
        <dbReference type="RuleBase" id="RU004253"/>
    </source>
</evidence>
<evidence type="ECO:0000256" key="3">
    <source>
        <dbReference type="ARBA" id="ARBA00022723"/>
    </source>
</evidence>
<feature type="binding site" evidence="9">
    <location>
        <begin position="137"/>
        <end position="139"/>
    </location>
    <ligand>
        <name>2-[(2R,5Z)-2-carboxy-4-methylthiazol-5(2H)-ylidene]ethyl phosphate</name>
        <dbReference type="ChEBI" id="CHEBI:62899"/>
    </ligand>
</feature>
<dbReference type="PANTHER" id="PTHR20857:SF15">
    <property type="entry name" value="THIAMINE-PHOSPHATE SYNTHASE"/>
    <property type="match status" value="1"/>
</dbReference>
<dbReference type="SUPFAM" id="SSF51391">
    <property type="entry name" value="Thiamin phosphate synthase"/>
    <property type="match status" value="1"/>
</dbReference>
<dbReference type="InterPro" id="IPR036206">
    <property type="entry name" value="ThiamineP_synth_sf"/>
</dbReference>
<dbReference type="InterPro" id="IPR022998">
    <property type="entry name" value="ThiamineP_synth_TenI"/>
</dbReference>
<keyword evidence="14" id="KW-1185">Reference proteome</keyword>
<evidence type="ECO:0000256" key="9">
    <source>
        <dbReference type="HAMAP-Rule" id="MF_00097"/>
    </source>
</evidence>
<comment type="pathway">
    <text evidence="1 9 11">Cofactor biosynthesis; thiamine diphosphate biosynthesis; thiamine phosphate from 4-amino-2-methyl-5-diphosphomethylpyrimidine and 4-methyl-5-(2-phosphoethyl)-thiazole: step 1/1.</text>
</comment>
<dbReference type="AlphaFoldDB" id="A0ABD5QFQ6"/>
<evidence type="ECO:0000256" key="8">
    <source>
        <dbReference type="ARBA" id="ARBA00047883"/>
    </source>
</evidence>
<dbReference type="Gene3D" id="3.20.20.70">
    <property type="entry name" value="Aldolase class I"/>
    <property type="match status" value="1"/>
</dbReference>
<evidence type="ECO:0000259" key="12">
    <source>
        <dbReference type="Pfam" id="PF02581"/>
    </source>
</evidence>
<dbReference type="PANTHER" id="PTHR20857">
    <property type="entry name" value="THIAMINE-PHOSPHATE PYROPHOSPHORYLASE"/>
    <property type="match status" value="1"/>
</dbReference>
<feature type="binding site" evidence="9">
    <location>
        <position position="140"/>
    </location>
    <ligand>
        <name>4-amino-2-methyl-5-(diphosphooxymethyl)pyrimidine</name>
        <dbReference type="ChEBI" id="CHEBI:57841"/>
    </ligand>
</feature>
<feature type="binding site" evidence="9">
    <location>
        <begin position="40"/>
        <end position="44"/>
    </location>
    <ligand>
        <name>4-amino-2-methyl-5-(diphosphooxymethyl)pyrimidine</name>
        <dbReference type="ChEBI" id="CHEBI:57841"/>
    </ligand>
</feature>
<keyword evidence="5 9" id="KW-0784">Thiamine biosynthesis</keyword>
<dbReference type="FunFam" id="3.20.20.70:FF:000096">
    <property type="entry name" value="Thiamine-phosphate synthase"/>
    <property type="match status" value="1"/>
</dbReference>
<dbReference type="GO" id="GO:0004789">
    <property type="term" value="F:thiamine-phosphate diphosphorylase activity"/>
    <property type="evidence" value="ECO:0007669"/>
    <property type="project" value="UniProtKB-UniRule"/>
</dbReference>
<dbReference type="Proteomes" id="UP001595925">
    <property type="component" value="Unassembled WGS sequence"/>
</dbReference>
<feature type="domain" description="Thiamine phosphate synthase/TenI" evidence="12">
    <location>
        <begin position="12"/>
        <end position="193"/>
    </location>
</feature>
<dbReference type="EC" id="2.5.1.3" evidence="9"/>
<gene>
    <name evidence="9 13" type="primary">thiE</name>
    <name evidence="13" type="ORF">ACFPFO_11800</name>
</gene>
<keyword evidence="2 9" id="KW-0808">Transferase</keyword>
<organism evidence="13 14">
    <name type="scientific">Saliphagus infecundisoli</name>
    <dbReference type="NCBI Taxonomy" id="1849069"/>
    <lineage>
        <taxon>Archaea</taxon>
        <taxon>Methanobacteriati</taxon>
        <taxon>Methanobacteriota</taxon>
        <taxon>Stenosarchaea group</taxon>
        <taxon>Halobacteria</taxon>
        <taxon>Halobacteriales</taxon>
        <taxon>Natrialbaceae</taxon>
        <taxon>Saliphagus</taxon>
    </lineage>
</organism>
<comment type="function">
    <text evidence="9">Condenses 4-methyl-5-(beta-hydroxyethyl)thiazole monophosphate (THZ-P) and 2-methyl-4-amino-5-hydroxymethyl pyrimidine pyrophosphate (HMP-PP) to form thiamine monophosphate (TMP).</text>
</comment>
<feature type="binding site" evidence="9">
    <location>
        <position position="170"/>
    </location>
    <ligand>
        <name>2-[(2R,5Z)-2-carboxy-4-methylthiazol-5(2H)-ylidene]ethyl phosphate</name>
        <dbReference type="ChEBI" id="CHEBI:62899"/>
    </ligand>
</feature>
<dbReference type="CDD" id="cd00564">
    <property type="entry name" value="TMP_TenI"/>
    <property type="match status" value="1"/>
</dbReference>
<feature type="binding site" evidence="9">
    <location>
        <position position="92"/>
    </location>
    <ligand>
        <name>Mg(2+)</name>
        <dbReference type="ChEBI" id="CHEBI:18420"/>
    </ligand>
</feature>
<comment type="caution">
    <text evidence="9">Lacks conserved residue(s) required for the propagation of feature annotation.</text>
</comment>
<keyword evidence="4 9" id="KW-0460">Magnesium</keyword>
<reference evidence="13 14" key="1">
    <citation type="journal article" date="2019" name="Int. J. Syst. Evol. Microbiol.">
        <title>The Global Catalogue of Microorganisms (GCM) 10K type strain sequencing project: providing services to taxonomists for standard genome sequencing and annotation.</title>
        <authorList>
            <consortium name="The Broad Institute Genomics Platform"/>
            <consortium name="The Broad Institute Genome Sequencing Center for Infectious Disease"/>
            <person name="Wu L."/>
            <person name="Ma J."/>
        </authorList>
    </citation>
    <scope>NUCLEOTIDE SEQUENCE [LARGE SCALE GENOMIC DNA]</scope>
    <source>
        <strain evidence="13 14">CGMCC 1.15824</strain>
    </source>
</reference>
<name>A0ABD5QFQ6_9EURY</name>
<accession>A0ABD5QFQ6</accession>
<dbReference type="Pfam" id="PF02581">
    <property type="entry name" value="TMP-TENI"/>
    <property type="match status" value="1"/>
</dbReference>
<dbReference type="InterPro" id="IPR013785">
    <property type="entry name" value="Aldolase_TIM"/>
</dbReference>
<feature type="binding site" evidence="9">
    <location>
        <position position="73"/>
    </location>
    <ligand>
        <name>Mg(2+)</name>
        <dbReference type="ChEBI" id="CHEBI:18420"/>
    </ligand>
</feature>
<comment type="caution">
    <text evidence="13">The sequence shown here is derived from an EMBL/GenBank/DDBJ whole genome shotgun (WGS) entry which is preliminary data.</text>
</comment>
<evidence type="ECO:0000256" key="6">
    <source>
        <dbReference type="ARBA" id="ARBA00047334"/>
    </source>
</evidence>
<feature type="binding site" evidence="9">
    <location>
        <position position="111"/>
    </location>
    <ligand>
        <name>4-amino-2-methyl-5-(diphosphooxymethyl)pyrimidine</name>
        <dbReference type="ChEBI" id="CHEBI:57841"/>
    </ligand>
</feature>
<comment type="catalytic activity">
    <reaction evidence="7 9 10">
        <text>2-(2-carboxy-4-methylthiazol-5-yl)ethyl phosphate + 4-amino-2-methyl-5-(diphosphooxymethyl)pyrimidine + 2 H(+) = thiamine phosphate + CO2 + diphosphate</text>
        <dbReference type="Rhea" id="RHEA:47848"/>
        <dbReference type="ChEBI" id="CHEBI:15378"/>
        <dbReference type="ChEBI" id="CHEBI:16526"/>
        <dbReference type="ChEBI" id="CHEBI:33019"/>
        <dbReference type="ChEBI" id="CHEBI:37575"/>
        <dbReference type="ChEBI" id="CHEBI:57841"/>
        <dbReference type="ChEBI" id="CHEBI:62890"/>
        <dbReference type="EC" id="2.5.1.3"/>
    </reaction>
</comment>
<comment type="catalytic activity">
    <reaction evidence="8 9 10">
        <text>2-[(2R,5Z)-2-carboxy-4-methylthiazol-5(2H)-ylidene]ethyl phosphate + 4-amino-2-methyl-5-(diphosphooxymethyl)pyrimidine + 2 H(+) = thiamine phosphate + CO2 + diphosphate</text>
        <dbReference type="Rhea" id="RHEA:47844"/>
        <dbReference type="ChEBI" id="CHEBI:15378"/>
        <dbReference type="ChEBI" id="CHEBI:16526"/>
        <dbReference type="ChEBI" id="CHEBI:33019"/>
        <dbReference type="ChEBI" id="CHEBI:37575"/>
        <dbReference type="ChEBI" id="CHEBI:57841"/>
        <dbReference type="ChEBI" id="CHEBI:62899"/>
        <dbReference type="EC" id="2.5.1.3"/>
    </reaction>
</comment>
<evidence type="ECO:0000256" key="2">
    <source>
        <dbReference type="ARBA" id="ARBA00022679"/>
    </source>
</evidence>
<keyword evidence="3 9" id="KW-0479">Metal-binding</keyword>
<dbReference type="GO" id="GO:0000287">
    <property type="term" value="F:magnesium ion binding"/>
    <property type="evidence" value="ECO:0007669"/>
    <property type="project" value="UniProtKB-UniRule"/>
</dbReference>
<comment type="similarity">
    <text evidence="9 10">Belongs to the thiamine-phosphate synthase family.</text>
</comment>
<comment type="catalytic activity">
    <reaction evidence="6 9 10">
        <text>4-methyl-5-(2-phosphooxyethyl)-thiazole + 4-amino-2-methyl-5-(diphosphooxymethyl)pyrimidine + H(+) = thiamine phosphate + diphosphate</text>
        <dbReference type="Rhea" id="RHEA:22328"/>
        <dbReference type="ChEBI" id="CHEBI:15378"/>
        <dbReference type="ChEBI" id="CHEBI:33019"/>
        <dbReference type="ChEBI" id="CHEBI:37575"/>
        <dbReference type="ChEBI" id="CHEBI:57841"/>
        <dbReference type="ChEBI" id="CHEBI:58296"/>
        <dbReference type="EC" id="2.5.1.3"/>
    </reaction>
</comment>
<sequence>MTQTPPDTWTTYLVTQESVSDRSTPEVVRRALSGGIDAVQLREKGTAAVDRYELGRQLRELTREADVPLIVNDRADLARAIDADGVHVGQSDLPVPVARELVGPDRIVGCSASTAPEARRAEEAGADYLGVGAVYGTDSKDVADRKDGIGPERIAAIAEATSIPVVGIGGITADNAGSVVEAGAAGVAVVGAIAASSDPEGATRGLRAAIESE</sequence>
<evidence type="ECO:0000256" key="10">
    <source>
        <dbReference type="RuleBase" id="RU003826"/>
    </source>
</evidence>
<dbReference type="NCBIfam" id="TIGR00693">
    <property type="entry name" value="thiE"/>
    <property type="match status" value="1"/>
</dbReference>
<dbReference type="EMBL" id="JBHSJG010000036">
    <property type="protein sequence ID" value="MFC4988429.1"/>
    <property type="molecule type" value="Genomic_DNA"/>
</dbReference>
<comment type="cofactor">
    <cofactor evidence="9">
        <name>Mg(2+)</name>
        <dbReference type="ChEBI" id="CHEBI:18420"/>
    </cofactor>
    <text evidence="9">Binds 1 Mg(2+) ion per subunit.</text>
</comment>
<evidence type="ECO:0000256" key="7">
    <source>
        <dbReference type="ARBA" id="ARBA00047851"/>
    </source>
</evidence>
<dbReference type="InterPro" id="IPR034291">
    <property type="entry name" value="TMP_synthase"/>
</dbReference>
<dbReference type="GO" id="GO:0009228">
    <property type="term" value="P:thiamine biosynthetic process"/>
    <property type="evidence" value="ECO:0007669"/>
    <property type="project" value="UniProtKB-KW"/>
</dbReference>
<dbReference type="HAMAP" id="MF_00097">
    <property type="entry name" value="TMP_synthase"/>
    <property type="match status" value="1"/>
</dbReference>
<feature type="binding site" evidence="9">
    <location>
        <position position="72"/>
    </location>
    <ligand>
        <name>4-amino-2-methyl-5-(diphosphooxymethyl)pyrimidine</name>
        <dbReference type="ChEBI" id="CHEBI:57841"/>
    </ligand>
</feature>
<evidence type="ECO:0000256" key="4">
    <source>
        <dbReference type="ARBA" id="ARBA00022842"/>
    </source>
</evidence>
<protein>
    <recommendedName>
        <fullName evidence="9">Thiamine-phosphate synthase</fullName>
        <shortName evidence="9">TP synthase</shortName>
        <shortName evidence="9">TPS</shortName>
        <ecNumber evidence="9">2.5.1.3</ecNumber>
    </recommendedName>
    <alternativeName>
        <fullName evidence="9">Thiamine-phosphate pyrophosphorylase</fullName>
        <shortName evidence="9">TMP pyrophosphorylase</shortName>
        <shortName evidence="9">TMP-PPase</shortName>
    </alternativeName>
</protein>
<evidence type="ECO:0000256" key="1">
    <source>
        <dbReference type="ARBA" id="ARBA00005165"/>
    </source>
</evidence>
<evidence type="ECO:0000256" key="5">
    <source>
        <dbReference type="ARBA" id="ARBA00022977"/>
    </source>
</evidence>